<accession>A0A6C0DF04</accession>
<organism evidence="1">
    <name type="scientific">viral metagenome</name>
    <dbReference type="NCBI Taxonomy" id="1070528"/>
    <lineage>
        <taxon>unclassified sequences</taxon>
        <taxon>metagenomes</taxon>
        <taxon>organismal metagenomes</taxon>
    </lineage>
</organism>
<sequence>MKRVKIIPKNTILTSAKTADNWNFLYQKVRTFERRKLCKVKKMVNVSTNKIPFKIGK</sequence>
<evidence type="ECO:0000313" key="1">
    <source>
        <dbReference type="EMBL" id="QHT15097.1"/>
    </source>
</evidence>
<dbReference type="EMBL" id="MN739600">
    <property type="protein sequence ID" value="QHT15097.1"/>
    <property type="molecule type" value="Genomic_DNA"/>
</dbReference>
<protein>
    <submittedName>
        <fullName evidence="1">Uncharacterized protein</fullName>
    </submittedName>
</protein>
<name>A0A6C0DF04_9ZZZZ</name>
<dbReference type="AlphaFoldDB" id="A0A6C0DF04"/>
<proteinExistence type="predicted"/>
<reference evidence="1" key="1">
    <citation type="journal article" date="2020" name="Nature">
        <title>Giant virus diversity and host interactions through global metagenomics.</title>
        <authorList>
            <person name="Schulz F."/>
            <person name="Roux S."/>
            <person name="Paez-Espino D."/>
            <person name="Jungbluth S."/>
            <person name="Walsh D.A."/>
            <person name="Denef V.J."/>
            <person name="McMahon K.D."/>
            <person name="Konstantinidis K.T."/>
            <person name="Eloe-Fadrosh E.A."/>
            <person name="Kyrpides N.C."/>
            <person name="Woyke T."/>
        </authorList>
    </citation>
    <scope>NUCLEOTIDE SEQUENCE</scope>
    <source>
        <strain evidence="1">GVMAG-M-3300023174-144</strain>
    </source>
</reference>